<keyword evidence="3" id="KW-1185">Reference proteome</keyword>
<dbReference type="InterPro" id="IPR003673">
    <property type="entry name" value="CoA-Trfase_fam_III"/>
</dbReference>
<accession>A0A5E5AMX1</accession>
<dbReference type="EMBL" id="CABPSP010000020">
    <property type="protein sequence ID" value="VVE75121.1"/>
    <property type="molecule type" value="Genomic_DNA"/>
</dbReference>
<gene>
    <name evidence="2" type="ORF">PAN31117_05086</name>
</gene>
<dbReference type="PANTHER" id="PTHR48228">
    <property type="entry name" value="SUCCINYL-COA--D-CITRAMALATE COA-TRANSFERASE"/>
    <property type="match status" value="1"/>
</dbReference>
<dbReference type="AlphaFoldDB" id="A0A5E5AMX1"/>
<dbReference type="GO" id="GO:0016740">
    <property type="term" value="F:transferase activity"/>
    <property type="evidence" value="ECO:0007669"/>
    <property type="project" value="UniProtKB-KW"/>
</dbReference>
<dbReference type="RefSeq" id="WP_150740607.1">
    <property type="nucleotide sequence ID" value="NZ_CABPSP010000020.1"/>
</dbReference>
<dbReference type="InterPro" id="IPR044855">
    <property type="entry name" value="CoA-Trfase_III_dom3_sf"/>
</dbReference>
<organism evidence="2 3">
    <name type="scientific">Pandoraea anapnoica</name>
    <dbReference type="NCBI Taxonomy" id="2508301"/>
    <lineage>
        <taxon>Bacteria</taxon>
        <taxon>Pseudomonadati</taxon>
        <taxon>Pseudomonadota</taxon>
        <taxon>Betaproteobacteria</taxon>
        <taxon>Burkholderiales</taxon>
        <taxon>Burkholderiaceae</taxon>
        <taxon>Pandoraea</taxon>
    </lineage>
</organism>
<dbReference type="OrthoDB" id="9058532at2"/>
<evidence type="ECO:0000313" key="3">
    <source>
        <dbReference type="Proteomes" id="UP000383122"/>
    </source>
</evidence>
<dbReference type="Proteomes" id="UP000383122">
    <property type="component" value="Unassembled WGS sequence"/>
</dbReference>
<evidence type="ECO:0000313" key="2">
    <source>
        <dbReference type="EMBL" id="VVE75121.1"/>
    </source>
</evidence>
<keyword evidence="1 2" id="KW-0808">Transferase</keyword>
<sequence>MKNSKVGAARADGQSCVQGAALPLAHLSVLQRSCSLAGRLAGQLLADQGAQVFAAERPGGSVSELDGYLDRGKTLLPVERLDGLADADLVILDGAVTARLSSRQIVLGFTSVVPGDQTFDVPDDASDDLLNSLAGFYTDLGVTSRLLGREVIYTPLPLCSVYAGVLAVSAVCAALVQRERTGVGASIVIPRLSAGLSAIGVLAMSVRGIKPHLVPPALLGLPEELASLLPRARESEEEMLRFVNRLNPTAGCYRTSDGRLVMPVTTVNRRLAQAMLVVLGLEERAKDLGVVNVSPYFPENVSFAQTNLAVPQAMRADISIALADDMAKVFATQTAEHWEAVFAQAEVPLGIVETFDEWMTASWAQEAGLVVAPIGVNSPQLGRAVNIHSARPYPPLRAAKTSLDAVLTPAPSNGGDASKRNTTKPLDGYTVLDMANVIAGPACGRILGELGAHVVKVDTTRPDHQPLVTVDWGAEASQGKQSILLDLRMDSARDVLHRLIKRADILVMNETDAGVRRLGLTQDAVAAINPATVVVQVSAFKGEFAGAFDDRPGYDPLLQAIAGIMSRFGTPGLPLLHGIASCVDYLTGYLGAFSALTALQARERNGGKRGDWAETSLASAASLVQFPFQWTSSGLPECAVGPKATGPNQASSLLQQADGWIFVEANGSLPELTGLSVNDAIAEAKRQGARAVPVQTIAKLRERFLEHPSSTVSFRQSDCQGLEVTLLEPTWFQFDGAPLGHAGDSGRPGADADSILAFLGIDPAEITRMKDEGAVGEPDWMIRRGASTS</sequence>
<dbReference type="Gene3D" id="3.30.1540.10">
    <property type="entry name" value="formyl-coa transferase, domain 3"/>
    <property type="match status" value="1"/>
</dbReference>
<proteinExistence type="predicted"/>
<dbReference type="InterPro" id="IPR023606">
    <property type="entry name" value="CoA-Trfase_III_dom_1_sf"/>
</dbReference>
<dbReference type="InterPro" id="IPR050509">
    <property type="entry name" value="CoA-transferase_III"/>
</dbReference>
<reference evidence="2 3" key="1">
    <citation type="submission" date="2019-08" db="EMBL/GenBank/DDBJ databases">
        <authorList>
            <person name="Peeters C."/>
        </authorList>
    </citation>
    <scope>NUCLEOTIDE SEQUENCE [LARGE SCALE GENOMIC DNA]</scope>
    <source>
        <strain evidence="2 3">LMG 31117</strain>
    </source>
</reference>
<dbReference type="PANTHER" id="PTHR48228:SF6">
    <property type="entry name" value="L-CARNITINE COA-TRANSFERASE"/>
    <property type="match status" value="1"/>
</dbReference>
<evidence type="ECO:0000256" key="1">
    <source>
        <dbReference type="ARBA" id="ARBA00022679"/>
    </source>
</evidence>
<name>A0A5E5AMX1_9BURK</name>
<protein>
    <submittedName>
        <fullName evidence="2">CoA transferase</fullName>
    </submittedName>
</protein>
<dbReference type="SUPFAM" id="SSF89796">
    <property type="entry name" value="CoA-transferase family III (CaiB/BaiF)"/>
    <property type="match status" value="2"/>
</dbReference>
<dbReference type="Pfam" id="PF02515">
    <property type="entry name" value="CoA_transf_3"/>
    <property type="match status" value="2"/>
</dbReference>
<dbReference type="Gene3D" id="3.40.50.10540">
    <property type="entry name" value="Crotonobetainyl-coa:carnitine coa-transferase, domain 1"/>
    <property type="match status" value="3"/>
</dbReference>